<accession>D5EJ36</accession>
<dbReference type="eggNOG" id="COG0564">
    <property type="taxonomic scope" value="Bacteria"/>
</dbReference>
<keyword evidence="1" id="KW-0819">tRNA processing</keyword>
<dbReference type="InterPro" id="IPR020103">
    <property type="entry name" value="PsdUridine_synth_cat_dom_sf"/>
</dbReference>
<comment type="function">
    <text evidence="4">Responsible for synthesis of pseudouridine from uracil-65 in transfer RNAs.</text>
</comment>
<feature type="domain" description="Pseudouridine synthase RsuA/RluA-like" evidence="10">
    <location>
        <begin position="11"/>
        <end position="162"/>
    </location>
</feature>
<protein>
    <recommendedName>
        <fullName evidence="6">tRNA pseudouridine synthase C</fullName>
        <ecNumber evidence="5">5.4.99.26</ecNumber>
    </recommendedName>
    <alternativeName>
        <fullName evidence="8">tRNA pseudouridine(65) synthase</fullName>
    </alternativeName>
    <alternativeName>
        <fullName evidence="9">tRNA pseudouridylate synthase C</fullName>
    </alternativeName>
    <alternativeName>
        <fullName evidence="7">tRNA-uridine isomerase C</fullName>
    </alternativeName>
</protein>
<evidence type="ECO:0000259" key="10">
    <source>
        <dbReference type="Pfam" id="PF00849"/>
    </source>
</evidence>
<evidence type="ECO:0000256" key="8">
    <source>
        <dbReference type="ARBA" id="ARBA00041975"/>
    </source>
</evidence>
<reference evidence="11 12" key="1">
    <citation type="journal article" date="2010" name="Stand. Genomic Sci.">
        <title>Complete genome sequence of Coraliomargarita akajimensis type strain (04OKA010-24).</title>
        <authorList>
            <person name="Mavromatis K."/>
            <person name="Abt B."/>
            <person name="Brambilla E."/>
            <person name="Lapidus A."/>
            <person name="Copeland A."/>
            <person name="Deshpande S."/>
            <person name="Nolan M."/>
            <person name="Lucas S."/>
            <person name="Tice H."/>
            <person name="Cheng J.F."/>
            <person name="Han C."/>
            <person name="Detter J.C."/>
            <person name="Woyke T."/>
            <person name="Goodwin L."/>
            <person name="Pitluck S."/>
            <person name="Held B."/>
            <person name="Brettin T."/>
            <person name="Tapia R."/>
            <person name="Ivanova N."/>
            <person name="Mikhailova N."/>
            <person name="Pati A."/>
            <person name="Liolios K."/>
            <person name="Chen A."/>
            <person name="Palaniappan K."/>
            <person name="Land M."/>
            <person name="Hauser L."/>
            <person name="Chang Y.J."/>
            <person name="Jeffries C.D."/>
            <person name="Rohde M."/>
            <person name="Goker M."/>
            <person name="Bristow J."/>
            <person name="Eisen J.A."/>
            <person name="Markowitz V."/>
            <person name="Hugenholtz P."/>
            <person name="Klenk H.P."/>
            <person name="Kyrpides N.C."/>
        </authorList>
    </citation>
    <scope>NUCLEOTIDE SEQUENCE [LARGE SCALE GENOMIC DNA]</scope>
    <source>
        <strain evidence="12">DSM 45221 / IAM 15411 / JCM 23193 / KCTC 12865</strain>
    </source>
</reference>
<dbReference type="PANTHER" id="PTHR21600">
    <property type="entry name" value="MITOCHONDRIAL RNA PSEUDOURIDINE SYNTHASE"/>
    <property type="match status" value="1"/>
</dbReference>
<comment type="catalytic activity">
    <reaction evidence="3">
        <text>uridine(65) in tRNA = pseudouridine(65) in tRNA</text>
        <dbReference type="Rhea" id="RHEA:42536"/>
        <dbReference type="Rhea" id="RHEA-COMP:10103"/>
        <dbReference type="Rhea" id="RHEA-COMP:10104"/>
        <dbReference type="ChEBI" id="CHEBI:65314"/>
        <dbReference type="ChEBI" id="CHEBI:65315"/>
        <dbReference type="EC" id="5.4.99.26"/>
    </reaction>
</comment>
<organism evidence="11 12">
    <name type="scientific">Coraliomargarita akajimensis (strain DSM 45221 / IAM 15411 / JCM 23193 / KCTC 12865 / 04OKA010-24)</name>
    <dbReference type="NCBI Taxonomy" id="583355"/>
    <lineage>
        <taxon>Bacteria</taxon>
        <taxon>Pseudomonadati</taxon>
        <taxon>Verrucomicrobiota</taxon>
        <taxon>Opitutia</taxon>
        <taxon>Puniceicoccales</taxon>
        <taxon>Coraliomargaritaceae</taxon>
        <taxon>Coraliomargarita</taxon>
    </lineage>
</organism>
<dbReference type="Gene3D" id="3.30.2350.10">
    <property type="entry name" value="Pseudouridine synthase"/>
    <property type="match status" value="1"/>
</dbReference>
<keyword evidence="2" id="KW-0413">Isomerase</keyword>
<dbReference type="PANTHER" id="PTHR21600:SF56">
    <property type="entry name" value="TRNA PSEUDOURIDINE SYNTHASE C"/>
    <property type="match status" value="1"/>
</dbReference>
<keyword evidence="12" id="KW-1185">Reference proteome</keyword>
<sequence length="227" mass="26082">MPLNLIYQDTDLVIIDKPSGLLVHRSKLDAQNTEFAVQQLRDQIGQEVFPCHRLDRPTSGLLVFALNRATLRTVAQQFAEGRVWKSYLAIVRGWPNADGIIDYPLRQEEPPHKIQEAQTHYTTLKCSELPVPVGRYATARVALLELQPQSGRTHQLRRHLAHIRHPILGDTRHGDGAQNRFMRETAKCNRLLLRATQLRFTLPNGVEQHIEAPLEEDFEEARNRLRL</sequence>
<proteinExistence type="predicted"/>
<dbReference type="SUPFAM" id="SSF55120">
    <property type="entry name" value="Pseudouridine synthase"/>
    <property type="match status" value="1"/>
</dbReference>
<dbReference type="PROSITE" id="PS01129">
    <property type="entry name" value="PSI_RLU"/>
    <property type="match status" value="1"/>
</dbReference>
<evidence type="ECO:0000256" key="2">
    <source>
        <dbReference type="ARBA" id="ARBA00023235"/>
    </source>
</evidence>
<dbReference type="GO" id="GO:0003723">
    <property type="term" value="F:RNA binding"/>
    <property type="evidence" value="ECO:0007669"/>
    <property type="project" value="InterPro"/>
</dbReference>
<dbReference type="GO" id="GO:0000455">
    <property type="term" value="P:enzyme-directed rRNA pseudouridine synthesis"/>
    <property type="evidence" value="ECO:0007669"/>
    <property type="project" value="TreeGrafter"/>
</dbReference>
<evidence type="ECO:0000256" key="3">
    <source>
        <dbReference type="ARBA" id="ARBA00036607"/>
    </source>
</evidence>
<dbReference type="OrthoDB" id="9807829at2"/>
<dbReference type="GO" id="GO:0008033">
    <property type="term" value="P:tRNA processing"/>
    <property type="evidence" value="ECO:0007669"/>
    <property type="project" value="UniProtKB-KW"/>
</dbReference>
<evidence type="ECO:0000313" key="12">
    <source>
        <dbReference type="Proteomes" id="UP000000925"/>
    </source>
</evidence>
<gene>
    <name evidence="11" type="ordered locus">Caka_1416</name>
</gene>
<dbReference type="InterPro" id="IPR006145">
    <property type="entry name" value="PsdUridine_synth_RsuA/RluA"/>
</dbReference>
<evidence type="ECO:0000256" key="6">
    <source>
        <dbReference type="ARBA" id="ARBA00040675"/>
    </source>
</evidence>
<dbReference type="GO" id="GO:0160149">
    <property type="term" value="F:tRNA pseudouridine(65) synthase activity"/>
    <property type="evidence" value="ECO:0007669"/>
    <property type="project" value="UniProtKB-EC"/>
</dbReference>
<evidence type="ECO:0000256" key="7">
    <source>
        <dbReference type="ARBA" id="ARBA00041803"/>
    </source>
</evidence>
<dbReference type="RefSeq" id="WP_013043157.1">
    <property type="nucleotide sequence ID" value="NC_014008.1"/>
</dbReference>
<evidence type="ECO:0000256" key="1">
    <source>
        <dbReference type="ARBA" id="ARBA00022694"/>
    </source>
</evidence>
<dbReference type="Pfam" id="PF00849">
    <property type="entry name" value="PseudoU_synth_2"/>
    <property type="match status" value="1"/>
</dbReference>
<name>D5EJ36_CORAD</name>
<dbReference type="Proteomes" id="UP000000925">
    <property type="component" value="Chromosome"/>
</dbReference>
<dbReference type="KEGG" id="caa:Caka_1416"/>
<dbReference type="EMBL" id="CP001998">
    <property type="protein sequence ID" value="ADE54435.1"/>
    <property type="molecule type" value="Genomic_DNA"/>
</dbReference>
<dbReference type="AlphaFoldDB" id="D5EJ36"/>
<dbReference type="EC" id="5.4.99.26" evidence="5"/>
<dbReference type="HOGENOM" id="CLU_016902_11_4_0"/>
<evidence type="ECO:0000256" key="9">
    <source>
        <dbReference type="ARBA" id="ARBA00043049"/>
    </source>
</evidence>
<dbReference type="STRING" id="583355.Caka_1416"/>
<dbReference type="InterPro" id="IPR006224">
    <property type="entry name" value="PsdUridine_synth_RluA-like_CS"/>
</dbReference>
<dbReference type="InterPro" id="IPR050188">
    <property type="entry name" value="RluA_PseudoU_synthase"/>
</dbReference>
<evidence type="ECO:0000256" key="5">
    <source>
        <dbReference type="ARBA" id="ARBA00038943"/>
    </source>
</evidence>
<evidence type="ECO:0000256" key="4">
    <source>
        <dbReference type="ARBA" id="ARBA00037670"/>
    </source>
</evidence>
<evidence type="ECO:0000313" key="11">
    <source>
        <dbReference type="EMBL" id="ADE54435.1"/>
    </source>
</evidence>